<reference evidence="2 3" key="1">
    <citation type="submission" date="2020-08" db="EMBL/GenBank/DDBJ databases">
        <title>Genomic Encyclopedia of Type Strains, Phase IV (KMG-IV): sequencing the most valuable type-strain genomes for metagenomic binning, comparative biology and taxonomic classification.</title>
        <authorList>
            <person name="Goeker M."/>
        </authorList>
    </citation>
    <scope>NUCLEOTIDE SEQUENCE [LARGE SCALE GENOMIC DNA]</scope>
    <source>
        <strain evidence="2 3">DSM 25966</strain>
    </source>
</reference>
<name>A0A840ATC0_9HYPH</name>
<feature type="region of interest" description="Disordered" evidence="1">
    <location>
        <begin position="108"/>
        <end position="127"/>
    </location>
</feature>
<keyword evidence="3" id="KW-1185">Reference proteome</keyword>
<feature type="compositionally biased region" description="Pro residues" evidence="1">
    <location>
        <begin position="116"/>
        <end position="127"/>
    </location>
</feature>
<organism evidence="2 3">
    <name type="scientific">Kaistia hirudinis</name>
    <dbReference type="NCBI Taxonomy" id="1293440"/>
    <lineage>
        <taxon>Bacteria</taxon>
        <taxon>Pseudomonadati</taxon>
        <taxon>Pseudomonadota</taxon>
        <taxon>Alphaproteobacteria</taxon>
        <taxon>Hyphomicrobiales</taxon>
        <taxon>Kaistiaceae</taxon>
        <taxon>Kaistia</taxon>
    </lineage>
</organism>
<dbReference type="Proteomes" id="UP000553963">
    <property type="component" value="Unassembled WGS sequence"/>
</dbReference>
<protein>
    <submittedName>
        <fullName evidence="2">Uncharacterized protein</fullName>
    </submittedName>
</protein>
<gene>
    <name evidence="2" type="ORF">GGR25_003848</name>
</gene>
<evidence type="ECO:0000256" key="1">
    <source>
        <dbReference type="SAM" id="MobiDB-lite"/>
    </source>
</evidence>
<evidence type="ECO:0000313" key="3">
    <source>
        <dbReference type="Proteomes" id="UP000553963"/>
    </source>
</evidence>
<evidence type="ECO:0000313" key="2">
    <source>
        <dbReference type="EMBL" id="MBB3932784.1"/>
    </source>
</evidence>
<comment type="caution">
    <text evidence="2">The sequence shown here is derived from an EMBL/GenBank/DDBJ whole genome shotgun (WGS) entry which is preliminary data.</text>
</comment>
<dbReference type="AlphaFoldDB" id="A0A840ATC0"/>
<dbReference type="RefSeq" id="WP_183400454.1">
    <property type="nucleotide sequence ID" value="NZ_JACIDS010000005.1"/>
</dbReference>
<accession>A0A840ATC0</accession>
<sequence length="146" mass="16125">MQSLVYSVEKVDVEELLVIPENPRAISITAHGWVPTTGWSHPALSPHIYVMPPRDGILDVSFLADVPTGLALQVFTRIRVVESLLVPHWVIGVRVHASTNRLEARIAGLTPRQEEPPPPGQGVPVPWPFPWWAPKAVPPKSDGQYP</sequence>
<dbReference type="EMBL" id="JACIDS010000005">
    <property type="protein sequence ID" value="MBB3932784.1"/>
    <property type="molecule type" value="Genomic_DNA"/>
</dbReference>
<proteinExistence type="predicted"/>